<dbReference type="STRING" id="140314.SAMN04488076_11813"/>
<keyword evidence="4 6" id="KW-1133">Transmembrane helix</keyword>
<evidence type="ECO:0000256" key="2">
    <source>
        <dbReference type="ARBA" id="ARBA00005268"/>
    </source>
</evidence>
<evidence type="ECO:0000313" key="7">
    <source>
        <dbReference type="EMBL" id="CZQ80135.1"/>
    </source>
</evidence>
<evidence type="ECO:0008006" key="9">
    <source>
        <dbReference type="Google" id="ProtNLM"/>
    </source>
</evidence>
<feature type="transmembrane region" description="Helical" evidence="6">
    <location>
        <begin position="63"/>
        <end position="81"/>
    </location>
</feature>
<accession>A0A143Y2V1</accession>
<dbReference type="GO" id="GO:0005886">
    <property type="term" value="C:plasma membrane"/>
    <property type="evidence" value="ECO:0007669"/>
    <property type="project" value="TreeGrafter"/>
</dbReference>
<comment type="similarity">
    <text evidence="2">Belongs to the UPF0014 family.</text>
</comment>
<feature type="transmembrane region" description="Helical" evidence="6">
    <location>
        <begin position="187"/>
        <end position="208"/>
    </location>
</feature>
<dbReference type="PANTHER" id="PTHR30028">
    <property type="entry name" value="UPF0014 INNER MEMBRANE PROTEIN YBBM-RELATED"/>
    <property type="match status" value="1"/>
</dbReference>
<dbReference type="PANTHER" id="PTHR30028:SF0">
    <property type="entry name" value="PROTEIN ALUMINUM SENSITIVE 3"/>
    <property type="match status" value="1"/>
</dbReference>
<proteinExistence type="inferred from homology"/>
<feature type="transmembrane region" description="Helical" evidence="6">
    <location>
        <begin position="214"/>
        <end position="240"/>
    </location>
</feature>
<comment type="subcellular location">
    <subcellularLocation>
        <location evidence="1">Membrane</location>
        <topology evidence="1">Multi-pass membrane protein</topology>
    </subcellularLocation>
</comment>
<reference evidence="7 8" key="1">
    <citation type="submission" date="2016-02" db="EMBL/GenBank/DDBJ databases">
        <authorList>
            <person name="Wen L."/>
            <person name="He K."/>
            <person name="Yang H."/>
        </authorList>
    </citation>
    <scope>NUCLEOTIDE SEQUENCE [LARGE SCALE GENOMIC DNA]</scope>
    <source>
        <strain evidence="7">Trichococcus palustris</strain>
    </source>
</reference>
<name>A0A143Y2V1_9LACT</name>
<organism evidence="7 8">
    <name type="scientific">Trichococcus palustris</name>
    <dbReference type="NCBI Taxonomy" id="140314"/>
    <lineage>
        <taxon>Bacteria</taxon>
        <taxon>Bacillati</taxon>
        <taxon>Bacillota</taxon>
        <taxon>Bacilli</taxon>
        <taxon>Lactobacillales</taxon>
        <taxon>Carnobacteriaceae</taxon>
        <taxon>Trichococcus</taxon>
    </lineage>
</organism>
<keyword evidence="5 6" id="KW-0472">Membrane</keyword>
<dbReference type="InterPro" id="IPR005226">
    <property type="entry name" value="UPF0014_fam"/>
</dbReference>
<feature type="transmembrane region" description="Helical" evidence="6">
    <location>
        <begin position="121"/>
        <end position="141"/>
    </location>
</feature>
<evidence type="ECO:0000256" key="6">
    <source>
        <dbReference type="SAM" id="Phobius"/>
    </source>
</evidence>
<gene>
    <name evidence="7" type="ORF">Tpal_40</name>
</gene>
<dbReference type="AlphaFoldDB" id="A0A143Y2V1"/>
<dbReference type="EMBL" id="FJNE01000001">
    <property type="protein sequence ID" value="CZQ80135.1"/>
    <property type="molecule type" value="Genomic_DNA"/>
</dbReference>
<evidence type="ECO:0000256" key="1">
    <source>
        <dbReference type="ARBA" id="ARBA00004141"/>
    </source>
</evidence>
<evidence type="ECO:0000256" key="4">
    <source>
        <dbReference type="ARBA" id="ARBA00022989"/>
    </source>
</evidence>
<dbReference type="OrthoDB" id="9791807at2"/>
<dbReference type="RefSeq" id="WP_087029679.1">
    <property type="nucleotide sequence ID" value="NZ_FJNE01000001.1"/>
</dbReference>
<sequence length="252" mass="27684">MDLQVSPITLVLSFTLVLAGVFISYREKLGTAKEILYSITRAVIQLIIVGYVLTYLFNVNNTIVTLAMVLVISFNASWNASKRSNHIPHALKISLIAIFSAIILTLSILVLSGSVKFIPSQIVPISGMIAGNAMTTIGLCYRNLNSLFRDQRQQILEKLSLGATPNQASRTILRETIKSGMQPSLDAAKTIGIVSLPGMMSGLMFAGTTPMTAIMYQIMVTFMLVATTSISSYIASFLAYREFFNERQQLRN</sequence>
<dbReference type="Proteomes" id="UP000242754">
    <property type="component" value="Unassembled WGS sequence"/>
</dbReference>
<feature type="transmembrane region" description="Helical" evidence="6">
    <location>
        <begin position="93"/>
        <end position="115"/>
    </location>
</feature>
<feature type="transmembrane region" description="Helical" evidence="6">
    <location>
        <begin position="6"/>
        <end position="23"/>
    </location>
</feature>
<evidence type="ECO:0000256" key="3">
    <source>
        <dbReference type="ARBA" id="ARBA00022692"/>
    </source>
</evidence>
<dbReference type="Pfam" id="PF03649">
    <property type="entry name" value="UPF0014"/>
    <property type="match status" value="1"/>
</dbReference>
<keyword evidence="8" id="KW-1185">Reference proteome</keyword>
<keyword evidence="3 6" id="KW-0812">Transmembrane</keyword>
<protein>
    <recommendedName>
        <fullName evidence="9">Iron export ABC transporter permease subunit FetB</fullName>
    </recommendedName>
</protein>
<evidence type="ECO:0000256" key="5">
    <source>
        <dbReference type="ARBA" id="ARBA00023136"/>
    </source>
</evidence>
<feature type="transmembrane region" description="Helical" evidence="6">
    <location>
        <begin position="35"/>
        <end position="57"/>
    </location>
</feature>
<evidence type="ECO:0000313" key="8">
    <source>
        <dbReference type="Proteomes" id="UP000242754"/>
    </source>
</evidence>